<name>A0A0M0JMP8_9EUKA</name>
<keyword evidence="2" id="KW-1185">Reference proteome</keyword>
<proteinExistence type="predicted"/>
<dbReference type="Proteomes" id="UP000037460">
    <property type="component" value="Unassembled WGS sequence"/>
</dbReference>
<evidence type="ECO:0000313" key="2">
    <source>
        <dbReference type="Proteomes" id="UP000037460"/>
    </source>
</evidence>
<organism evidence="1 2">
    <name type="scientific">Chrysochromulina tobinii</name>
    <dbReference type="NCBI Taxonomy" id="1460289"/>
    <lineage>
        <taxon>Eukaryota</taxon>
        <taxon>Haptista</taxon>
        <taxon>Haptophyta</taxon>
        <taxon>Prymnesiophyceae</taxon>
        <taxon>Prymnesiales</taxon>
        <taxon>Chrysochromulinaceae</taxon>
        <taxon>Chrysochromulina</taxon>
    </lineage>
</organism>
<dbReference type="EMBL" id="JWZX01002697">
    <property type="protein sequence ID" value="KOO27582.1"/>
    <property type="molecule type" value="Genomic_DNA"/>
</dbReference>
<dbReference type="AlphaFoldDB" id="A0A0M0JMP8"/>
<comment type="caution">
    <text evidence="1">The sequence shown here is derived from an EMBL/GenBank/DDBJ whole genome shotgun (WGS) entry which is preliminary data.</text>
</comment>
<accession>A0A0M0JMP8</accession>
<evidence type="ECO:0000313" key="1">
    <source>
        <dbReference type="EMBL" id="KOO27582.1"/>
    </source>
</evidence>
<reference evidence="2" key="1">
    <citation type="journal article" date="2015" name="PLoS Genet.">
        <title>Genome Sequence and Transcriptome Analyses of Chrysochromulina tobin: Metabolic Tools for Enhanced Algal Fitness in the Prominent Order Prymnesiales (Haptophyceae).</title>
        <authorList>
            <person name="Hovde B.T."/>
            <person name="Deodato C.R."/>
            <person name="Hunsperger H.M."/>
            <person name="Ryken S.A."/>
            <person name="Yost W."/>
            <person name="Jha R.K."/>
            <person name="Patterson J."/>
            <person name="Monnat R.J. Jr."/>
            <person name="Barlow S.B."/>
            <person name="Starkenburg S.R."/>
            <person name="Cattolico R.A."/>
        </authorList>
    </citation>
    <scope>NUCLEOTIDE SEQUENCE</scope>
    <source>
        <strain evidence="2">CCMP291</strain>
    </source>
</reference>
<gene>
    <name evidence="1" type="ORF">Ctob_011940</name>
</gene>
<protein>
    <submittedName>
        <fullName evidence="1">Uncharacterized protein</fullName>
    </submittedName>
</protein>
<sequence>MTTPAPGMPLPDGTRIVKVEITLPEGANPGDKLTFCTAYANTITNFSAAVPMSKDGGPMKKISVCVPVPVNFPPSGPLTITKLTLNGMPVCFNEHRQRVEAHFNRVPPNERAEVALGFDTSPFRPRE</sequence>